<evidence type="ECO:0000256" key="1">
    <source>
        <dbReference type="ARBA" id="ARBA00004418"/>
    </source>
</evidence>
<comment type="subcellular location">
    <subcellularLocation>
        <location evidence="1">Periplasm</location>
    </subcellularLocation>
</comment>
<dbReference type="Gene3D" id="2.60.40.420">
    <property type="entry name" value="Cupredoxins - blue copper proteins"/>
    <property type="match status" value="1"/>
</dbReference>
<keyword evidence="8" id="KW-1133">Transmembrane helix</keyword>
<feature type="transmembrane region" description="Helical" evidence="8">
    <location>
        <begin position="7"/>
        <end position="29"/>
    </location>
</feature>
<keyword evidence="8" id="KW-0472">Membrane</keyword>
<evidence type="ECO:0000256" key="6">
    <source>
        <dbReference type="ARBA" id="ARBA00023008"/>
    </source>
</evidence>
<dbReference type="AlphaFoldDB" id="A0A812EXK3"/>
<evidence type="ECO:0000256" key="8">
    <source>
        <dbReference type="SAM" id="Phobius"/>
    </source>
</evidence>
<dbReference type="InterPro" id="IPR008972">
    <property type="entry name" value="Cupredoxin"/>
</dbReference>
<proteinExistence type="predicted"/>
<evidence type="ECO:0000256" key="4">
    <source>
        <dbReference type="ARBA" id="ARBA00022764"/>
    </source>
</evidence>
<keyword evidence="5" id="KW-0249">Electron transport</keyword>
<comment type="cofactor">
    <cofactor evidence="7">
        <name>Cu cation</name>
        <dbReference type="ChEBI" id="CHEBI:23378"/>
    </cofactor>
    <text evidence="7">Binds 1 copper ion per subunit.</text>
</comment>
<feature type="binding site" evidence="7">
    <location>
        <position position="143"/>
    </location>
    <ligand>
        <name>Cu cation</name>
        <dbReference type="ChEBI" id="CHEBI:23378"/>
    </ligand>
</feature>
<keyword evidence="4" id="KW-0574">Periplasm</keyword>
<reference evidence="10" key="1">
    <citation type="submission" date="2021-02" db="EMBL/GenBank/DDBJ databases">
        <authorList>
            <person name="Han P."/>
        </authorList>
    </citation>
    <scope>NUCLEOTIDE SEQUENCE</scope>
    <source>
        <strain evidence="10">Candidatus Nitrosotenuis uzonensis 5A</strain>
    </source>
</reference>
<keyword evidence="2" id="KW-0813">Transport</keyword>
<dbReference type="InterPro" id="IPR052721">
    <property type="entry name" value="ET_Amicyanin"/>
</dbReference>
<organism evidence="10 11">
    <name type="scientific">Candidatus Nitrosotenuis uzonensis</name>
    <dbReference type="NCBI Taxonomy" id="1407055"/>
    <lineage>
        <taxon>Archaea</taxon>
        <taxon>Nitrososphaerota</taxon>
        <taxon>Candidatus Nitrosotenuis</taxon>
    </lineage>
</organism>
<keyword evidence="6 7" id="KW-0186">Copper</keyword>
<evidence type="ECO:0000259" key="9">
    <source>
        <dbReference type="Pfam" id="PF00127"/>
    </source>
</evidence>
<dbReference type="Pfam" id="PF00127">
    <property type="entry name" value="Copper-bind"/>
    <property type="match status" value="1"/>
</dbReference>
<dbReference type="InterPro" id="IPR000923">
    <property type="entry name" value="BlueCu_1"/>
</dbReference>
<keyword evidence="8" id="KW-0812">Transmembrane</keyword>
<name>A0A812EXK3_9ARCH</name>
<accession>A0A812EXK3</accession>
<dbReference type="EMBL" id="CAJNAQ010000005">
    <property type="protein sequence ID" value="CAE6497181.1"/>
    <property type="molecule type" value="Genomic_DNA"/>
</dbReference>
<feature type="domain" description="Blue (type 1) copper" evidence="9">
    <location>
        <begin position="75"/>
        <end position="153"/>
    </location>
</feature>
<feature type="binding site" evidence="7">
    <location>
        <position position="99"/>
    </location>
    <ligand>
        <name>Cu cation</name>
        <dbReference type="ChEBI" id="CHEBI:23378"/>
    </ligand>
</feature>
<evidence type="ECO:0000256" key="2">
    <source>
        <dbReference type="ARBA" id="ARBA00022448"/>
    </source>
</evidence>
<dbReference type="PANTHER" id="PTHR36507:SF1">
    <property type="entry name" value="BLL1555 PROTEIN"/>
    <property type="match status" value="1"/>
</dbReference>
<feature type="binding site" evidence="7">
    <location>
        <position position="140"/>
    </location>
    <ligand>
        <name>Cu cation</name>
        <dbReference type="ChEBI" id="CHEBI:23378"/>
    </ligand>
</feature>
<comment type="caution">
    <text evidence="10">The sequence shown here is derived from an EMBL/GenBank/DDBJ whole genome shotgun (WGS) entry which is preliminary data.</text>
</comment>
<evidence type="ECO:0000256" key="7">
    <source>
        <dbReference type="PIRSR" id="PIRSR602386-1"/>
    </source>
</evidence>
<evidence type="ECO:0000313" key="11">
    <source>
        <dbReference type="Proteomes" id="UP000655759"/>
    </source>
</evidence>
<dbReference type="PRINTS" id="PR00155">
    <property type="entry name" value="AMICYANIN"/>
</dbReference>
<dbReference type="SUPFAM" id="SSF49503">
    <property type="entry name" value="Cupredoxins"/>
    <property type="match status" value="1"/>
</dbReference>
<dbReference type="RefSeq" id="WP_205099732.1">
    <property type="nucleotide sequence ID" value="NZ_CAJNAQ010000005.1"/>
</dbReference>
<evidence type="ECO:0000256" key="5">
    <source>
        <dbReference type="ARBA" id="ARBA00022982"/>
    </source>
</evidence>
<protein>
    <submittedName>
        <fullName evidence="10">Protease inhibitor Kazal-type</fullName>
    </submittedName>
</protein>
<dbReference type="PANTHER" id="PTHR36507">
    <property type="entry name" value="BLL1555 PROTEIN"/>
    <property type="match status" value="1"/>
</dbReference>
<dbReference type="Proteomes" id="UP000655759">
    <property type="component" value="Unassembled WGS sequence"/>
</dbReference>
<evidence type="ECO:0000256" key="3">
    <source>
        <dbReference type="ARBA" id="ARBA00022723"/>
    </source>
</evidence>
<dbReference type="GO" id="GO:0005507">
    <property type="term" value="F:copper ion binding"/>
    <property type="evidence" value="ECO:0007669"/>
    <property type="project" value="InterPro"/>
</dbReference>
<evidence type="ECO:0000313" key="10">
    <source>
        <dbReference type="EMBL" id="CAE6497181.1"/>
    </source>
</evidence>
<dbReference type="GO" id="GO:0009055">
    <property type="term" value="F:electron transfer activity"/>
    <property type="evidence" value="ECO:0007669"/>
    <property type="project" value="InterPro"/>
</dbReference>
<dbReference type="GO" id="GO:0042597">
    <property type="term" value="C:periplasmic space"/>
    <property type="evidence" value="ECO:0007669"/>
    <property type="project" value="UniProtKB-SubCell"/>
</dbReference>
<keyword evidence="3 7" id="KW-0479">Metal-binding</keyword>
<dbReference type="InterPro" id="IPR002386">
    <property type="entry name" value="Amicyanin/Pseudoazurin"/>
</dbReference>
<sequence length="153" mass="15641">MTAADKFGIAFSIGFTVALVAVAMSFAGMSQTTVQPMPAPAPTPAPAPAPAPAMSAKVSIPSGSSVPGCEATNECYKPAEVTIGVGGTVTWTNDDTAAHTVTSGSINAGGPDGVFDSSIFMAGKTFEHTFDEAGEYDYFCIVHPWMTGKVIVE</sequence>
<gene>
    <name evidence="10" type="ORF">NUZ5A_50640</name>
</gene>